<evidence type="ECO:0000256" key="1">
    <source>
        <dbReference type="ARBA" id="ARBA00022448"/>
    </source>
</evidence>
<gene>
    <name evidence="10" type="primary">Acey_s0816.g2502</name>
    <name evidence="10" type="ORF">Y032_0816g2502</name>
</gene>
<dbReference type="SUPFAM" id="SSF54495">
    <property type="entry name" value="UBC-like"/>
    <property type="match status" value="1"/>
</dbReference>
<dbReference type="Pfam" id="PF00179">
    <property type="entry name" value="UQ_con"/>
    <property type="match status" value="1"/>
</dbReference>
<dbReference type="PROSITE" id="PS50127">
    <property type="entry name" value="UBC_2"/>
    <property type="match status" value="1"/>
</dbReference>
<feature type="domain" description="UBC core" evidence="8">
    <location>
        <begin position="10"/>
        <end position="156"/>
    </location>
</feature>
<dbReference type="InterPro" id="IPR000608">
    <property type="entry name" value="UBC"/>
</dbReference>
<evidence type="ECO:0000256" key="2">
    <source>
        <dbReference type="ARBA" id="ARBA00022692"/>
    </source>
</evidence>
<dbReference type="SMART" id="SM00212">
    <property type="entry name" value="UBCc"/>
    <property type="match status" value="1"/>
</dbReference>
<dbReference type="Proteomes" id="UP000024635">
    <property type="component" value="Unassembled WGS sequence"/>
</dbReference>
<feature type="transmembrane region" description="Helical" evidence="7">
    <location>
        <begin position="280"/>
        <end position="299"/>
    </location>
</feature>
<dbReference type="STRING" id="53326.A0A016WC35"/>
<dbReference type="GO" id="GO:0005524">
    <property type="term" value="F:ATP binding"/>
    <property type="evidence" value="ECO:0007669"/>
    <property type="project" value="UniProtKB-KW"/>
</dbReference>
<evidence type="ECO:0000256" key="7">
    <source>
        <dbReference type="SAM" id="Phobius"/>
    </source>
</evidence>
<evidence type="ECO:0000313" key="10">
    <source>
        <dbReference type="EMBL" id="EYC37190.1"/>
    </source>
</evidence>
<dbReference type="Gene3D" id="3.10.110.10">
    <property type="entry name" value="Ubiquitin Conjugating Enzyme"/>
    <property type="match status" value="1"/>
</dbReference>
<sequence length="678" mass="77797">MPVTPYIKQVQASRVKKEIAELSEKKNFIISVSRVGNKDNFNVKFKSEHPLFLQTAMTVNIDMAGDYPFRPPSVRFAHEFHHPNVDRGGDICIPILCFDNWKPATTLENIMMSLLELLAEPDLSRPIRFDIADEYVKWDSSKTATKGLFHLLNTEMISILYRNAILFTTTTTTTTRGGMGGSWRDFCGGGLWHNPFPDGLPNVSLCFQHTILVWIPVGFFWVLFPFFMAQATLTSRKHMPLPWSHHLILKIAASFFITMMSLFFALYTAFSSSSFPPSDMLYPVLWSVTFGCTTVTHVIRKKSGMVTSGILHLSSIAFLVCGGPQFYQSIRDRNNDGWKQPLPLRFAYLTWYSALTVYVFLMCFADARITSEKTHRSVELDGSFVNRSVLWWFNPVPWKGARKDLEPEDLFDLNEGSTTKYLSDLWEQHWEPRMKGYLRRKEQHSKSLSKESKKKEPTPPSVVGCLFTMFRWEFLTATALKATSDTMQFVNPFLLHQLIGFISDPLSPLWIGLSFSILMFAVSEVRSLILNAYYYVMMRMGIKFQTVLMSAVYKKTLKLSNTARRNKTVGEIVNLMAIDVERIQMITPEIQQFWSCPYQIVLGLTYLFITLGYSAIPGLIIMVICLPTNIISSIIVKKWQVEQMKLKDERTKMLNEVLNGIKVGPLFLMIRLIRPLFI</sequence>
<name>A0A016WC35_9BILA</name>
<evidence type="ECO:0000256" key="5">
    <source>
        <dbReference type="ARBA" id="ARBA00022989"/>
    </source>
</evidence>
<evidence type="ECO:0000256" key="3">
    <source>
        <dbReference type="ARBA" id="ARBA00022741"/>
    </source>
</evidence>
<dbReference type="OrthoDB" id="6500128at2759"/>
<dbReference type="PANTHER" id="PTHR24223">
    <property type="entry name" value="ATP-BINDING CASSETTE SUB-FAMILY C"/>
    <property type="match status" value="1"/>
</dbReference>
<feature type="transmembrane region" description="Helical" evidence="7">
    <location>
        <begin position="247"/>
        <end position="268"/>
    </location>
</feature>
<feature type="transmembrane region" description="Helical" evidence="7">
    <location>
        <begin position="211"/>
        <end position="235"/>
    </location>
</feature>
<dbReference type="SUPFAM" id="SSF90123">
    <property type="entry name" value="ABC transporter transmembrane region"/>
    <property type="match status" value="1"/>
</dbReference>
<evidence type="ECO:0000259" key="8">
    <source>
        <dbReference type="PROSITE" id="PS50127"/>
    </source>
</evidence>
<reference evidence="11" key="1">
    <citation type="journal article" date="2015" name="Nat. Genet.">
        <title>The genome and transcriptome of the zoonotic hookworm Ancylostoma ceylanicum identify infection-specific gene families.</title>
        <authorList>
            <person name="Schwarz E.M."/>
            <person name="Hu Y."/>
            <person name="Antoshechkin I."/>
            <person name="Miller M.M."/>
            <person name="Sternberg P.W."/>
            <person name="Aroian R.V."/>
        </authorList>
    </citation>
    <scope>NUCLEOTIDE SEQUENCE</scope>
    <source>
        <strain evidence="11">HY135</strain>
    </source>
</reference>
<feature type="domain" description="ABC transmembrane type-1" evidence="9">
    <location>
        <begin position="475"/>
        <end position="663"/>
    </location>
</feature>
<comment type="caution">
    <text evidence="10">The sequence shown here is derived from an EMBL/GenBank/DDBJ whole genome shotgun (WGS) entry which is preliminary data.</text>
</comment>
<feature type="transmembrane region" description="Helical" evidence="7">
    <location>
        <begin position="306"/>
        <end position="326"/>
    </location>
</feature>
<dbReference type="InterPro" id="IPR011527">
    <property type="entry name" value="ABC1_TM_dom"/>
</dbReference>
<keyword evidence="3" id="KW-0547">Nucleotide-binding</keyword>
<evidence type="ECO:0000256" key="6">
    <source>
        <dbReference type="ARBA" id="ARBA00023136"/>
    </source>
</evidence>
<feature type="transmembrane region" description="Helical" evidence="7">
    <location>
        <begin position="493"/>
        <end position="511"/>
    </location>
</feature>
<keyword evidence="5 7" id="KW-1133">Transmembrane helix</keyword>
<dbReference type="Pfam" id="PF00664">
    <property type="entry name" value="ABC_membrane"/>
    <property type="match status" value="1"/>
</dbReference>
<dbReference type="InterPro" id="IPR050173">
    <property type="entry name" value="ABC_transporter_C-like"/>
</dbReference>
<feature type="transmembrane region" description="Helical" evidence="7">
    <location>
        <begin position="592"/>
        <end position="609"/>
    </location>
</feature>
<proteinExistence type="predicted"/>
<keyword evidence="4" id="KW-0067">ATP-binding</keyword>
<keyword evidence="11" id="KW-1185">Reference proteome</keyword>
<feature type="transmembrane region" description="Helical" evidence="7">
    <location>
        <begin position="615"/>
        <end position="636"/>
    </location>
</feature>
<dbReference type="AlphaFoldDB" id="A0A016WC35"/>
<dbReference type="PANTHER" id="PTHR24223:SF434">
    <property type="entry name" value="MULTIDRUG RESISTANCE PROTEIN MRP-7"/>
    <property type="match status" value="1"/>
</dbReference>
<dbReference type="EMBL" id="JARK01000416">
    <property type="protein sequence ID" value="EYC37190.1"/>
    <property type="molecule type" value="Genomic_DNA"/>
</dbReference>
<dbReference type="PROSITE" id="PS50929">
    <property type="entry name" value="ABC_TM1F"/>
    <property type="match status" value="1"/>
</dbReference>
<organism evidence="10 11">
    <name type="scientific">Ancylostoma ceylanicum</name>
    <dbReference type="NCBI Taxonomy" id="53326"/>
    <lineage>
        <taxon>Eukaryota</taxon>
        <taxon>Metazoa</taxon>
        <taxon>Ecdysozoa</taxon>
        <taxon>Nematoda</taxon>
        <taxon>Chromadorea</taxon>
        <taxon>Rhabditida</taxon>
        <taxon>Rhabditina</taxon>
        <taxon>Rhabditomorpha</taxon>
        <taxon>Strongyloidea</taxon>
        <taxon>Ancylostomatidae</taxon>
        <taxon>Ancylostomatinae</taxon>
        <taxon>Ancylostoma</taxon>
    </lineage>
</organism>
<dbReference type="GO" id="GO:0140359">
    <property type="term" value="F:ABC-type transporter activity"/>
    <property type="evidence" value="ECO:0007669"/>
    <property type="project" value="InterPro"/>
</dbReference>
<evidence type="ECO:0000313" key="11">
    <source>
        <dbReference type="Proteomes" id="UP000024635"/>
    </source>
</evidence>
<dbReference type="Gene3D" id="1.20.1560.10">
    <property type="entry name" value="ABC transporter type 1, transmembrane domain"/>
    <property type="match status" value="1"/>
</dbReference>
<feature type="transmembrane region" description="Helical" evidence="7">
    <location>
        <begin position="517"/>
        <end position="536"/>
    </location>
</feature>
<accession>A0A016WC35</accession>
<protein>
    <recommendedName>
        <fullName evidence="12">UBC core domain-containing protein</fullName>
    </recommendedName>
</protein>
<keyword evidence="6 7" id="KW-0472">Membrane</keyword>
<dbReference type="InterPro" id="IPR016135">
    <property type="entry name" value="UBQ-conjugating_enzyme/RWD"/>
</dbReference>
<evidence type="ECO:0000259" key="9">
    <source>
        <dbReference type="PROSITE" id="PS50929"/>
    </source>
</evidence>
<evidence type="ECO:0000256" key="4">
    <source>
        <dbReference type="ARBA" id="ARBA00022840"/>
    </source>
</evidence>
<keyword evidence="2 7" id="KW-0812">Transmembrane</keyword>
<dbReference type="GO" id="GO:0016020">
    <property type="term" value="C:membrane"/>
    <property type="evidence" value="ECO:0007669"/>
    <property type="project" value="InterPro"/>
</dbReference>
<evidence type="ECO:0008006" key="12">
    <source>
        <dbReference type="Google" id="ProtNLM"/>
    </source>
</evidence>
<feature type="transmembrane region" description="Helical" evidence="7">
    <location>
        <begin position="346"/>
        <end position="367"/>
    </location>
</feature>
<dbReference type="InterPro" id="IPR036640">
    <property type="entry name" value="ABC1_TM_sf"/>
</dbReference>
<keyword evidence="1" id="KW-0813">Transport</keyword>